<evidence type="ECO:0000256" key="2">
    <source>
        <dbReference type="ARBA" id="ARBA00023163"/>
    </source>
</evidence>
<dbReference type="Proteomes" id="UP000324897">
    <property type="component" value="Chromosome 1"/>
</dbReference>
<evidence type="ECO:0000256" key="1">
    <source>
        <dbReference type="ARBA" id="ARBA00023015"/>
    </source>
</evidence>
<comment type="caution">
    <text evidence="4">The sequence shown here is derived from an EMBL/GenBank/DDBJ whole genome shotgun (WGS) entry which is preliminary data.</text>
</comment>
<dbReference type="EMBL" id="RWGY01000011">
    <property type="protein sequence ID" value="TVU27971.1"/>
    <property type="molecule type" value="Genomic_DNA"/>
</dbReference>
<keyword evidence="5" id="KW-1185">Reference proteome</keyword>
<gene>
    <name evidence="4" type="ORF">EJB05_19477</name>
</gene>
<accession>A0A5J9UXG9</accession>
<reference evidence="4 5" key="1">
    <citation type="journal article" date="2019" name="Sci. Rep.">
        <title>A high-quality genome of Eragrostis curvula grass provides insights into Poaceae evolution and supports new strategies to enhance forage quality.</title>
        <authorList>
            <person name="Carballo J."/>
            <person name="Santos B.A.C.M."/>
            <person name="Zappacosta D."/>
            <person name="Garbus I."/>
            <person name="Selva J.P."/>
            <person name="Gallo C.A."/>
            <person name="Diaz A."/>
            <person name="Albertini E."/>
            <person name="Caccamo M."/>
            <person name="Echenique V."/>
        </authorList>
    </citation>
    <scope>NUCLEOTIDE SEQUENCE [LARGE SCALE GENOMIC DNA]</scope>
    <source>
        <strain evidence="5">cv. Victoria</strain>
        <tissue evidence="4">Leaf</tissue>
    </source>
</reference>
<keyword evidence="3" id="KW-0539">Nucleus</keyword>
<dbReference type="InterPro" id="IPR009057">
    <property type="entry name" value="Homeodomain-like_sf"/>
</dbReference>
<dbReference type="PANTHER" id="PTHR31314">
    <property type="entry name" value="MYB FAMILY TRANSCRIPTION FACTOR PHL7-LIKE"/>
    <property type="match status" value="1"/>
</dbReference>
<dbReference type="NCBIfam" id="TIGR01557">
    <property type="entry name" value="myb_SHAQKYF"/>
    <property type="match status" value="1"/>
</dbReference>
<dbReference type="InterPro" id="IPR046955">
    <property type="entry name" value="PHR1-like"/>
</dbReference>
<sequence>MAGGGGGGRSGAATRRYNRSKVPRLRWTSELHHSFVRAVGCLGGPDSTFLLPELPLQATPKLILQLMDVRGLTIAHVKSHLQMYRSSGHEHGTVKKEVQPQLVHPKHSFTVDEGGPKEFLCPPMKRAKVGAEAAATHEGMLQGNSDIGAPGPQHCSDDCMQAMSMRRRRMNKGLGWQRDAAASTLQALGFWVRGSEPFKVHQISRPIANHQSHMVRPQSPKEINFENRHFLFSSAIRDVPAERSSPSQSLDPKAVEAASSLPGESSSVLSSKPSMSFSGCSGRSGSCFVGQRVNLDLSLSLCGS</sequence>
<dbReference type="Gene3D" id="1.10.10.60">
    <property type="entry name" value="Homeodomain-like"/>
    <property type="match status" value="1"/>
</dbReference>
<dbReference type="OrthoDB" id="551907at2759"/>
<dbReference type="PANTHER" id="PTHR31314:SF64">
    <property type="entry name" value="OS02G0672300 PROTEIN"/>
    <property type="match status" value="1"/>
</dbReference>
<dbReference type="AlphaFoldDB" id="A0A5J9UXG9"/>
<evidence type="ECO:0000313" key="4">
    <source>
        <dbReference type="EMBL" id="TVU27971.1"/>
    </source>
</evidence>
<proteinExistence type="predicted"/>
<dbReference type="InterPro" id="IPR006447">
    <property type="entry name" value="Myb_dom_plants"/>
</dbReference>
<dbReference type="SUPFAM" id="SSF46689">
    <property type="entry name" value="Homeodomain-like"/>
    <property type="match status" value="1"/>
</dbReference>
<keyword evidence="1" id="KW-0805">Transcription regulation</keyword>
<evidence type="ECO:0000256" key="3">
    <source>
        <dbReference type="ARBA" id="ARBA00023242"/>
    </source>
</evidence>
<name>A0A5J9UXG9_9POAL</name>
<evidence type="ECO:0008006" key="6">
    <source>
        <dbReference type="Google" id="ProtNLM"/>
    </source>
</evidence>
<organism evidence="4 5">
    <name type="scientific">Eragrostis curvula</name>
    <name type="common">weeping love grass</name>
    <dbReference type="NCBI Taxonomy" id="38414"/>
    <lineage>
        <taxon>Eukaryota</taxon>
        <taxon>Viridiplantae</taxon>
        <taxon>Streptophyta</taxon>
        <taxon>Embryophyta</taxon>
        <taxon>Tracheophyta</taxon>
        <taxon>Spermatophyta</taxon>
        <taxon>Magnoliopsida</taxon>
        <taxon>Liliopsida</taxon>
        <taxon>Poales</taxon>
        <taxon>Poaceae</taxon>
        <taxon>PACMAD clade</taxon>
        <taxon>Chloridoideae</taxon>
        <taxon>Eragrostideae</taxon>
        <taxon>Eragrostidinae</taxon>
        <taxon>Eragrostis</taxon>
    </lineage>
</organism>
<dbReference type="GO" id="GO:0003700">
    <property type="term" value="F:DNA-binding transcription factor activity"/>
    <property type="evidence" value="ECO:0007669"/>
    <property type="project" value="InterPro"/>
</dbReference>
<dbReference type="GO" id="GO:0003677">
    <property type="term" value="F:DNA binding"/>
    <property type="evidence" value="ECO:0007669"/>
    <property type="project" value="InterPro"/>
</dbReference>
<evidence type="ECO:0000313" key="5">
    <source>
        <dbReference type="Proteomes" id="UP000324897"/>
    </source>
</evidence>
<protein>
    <recommendedName>
        <fullName evidence="6">HTH myb-type domain-containing protein</fullName>
    </recommendedName>
</protein>
<feature type="non-terminal residue" evidence="4">
    <location>
        <position position="1"/>
    </location>
</feature>
<dbReference type="Gramene" id="TVU27971">
    <property type="protein sequence ID" value="TVU27971"/>
    <property type="gene ID" value="EJB05_19477"/>
</dbReference>
<keyword evidence="2" id="KW-0804">Transcription</keyword>